<proteinExistence type="predicted"/>
<feature type="coiled-coil region" evidence="1">
    <location>
        <begin position="694"/>
        <end position="913"/>
    </location>
</feature>
<organism evidence="3 4">
    <name type="scientific">Tritrichomonas foetus</name>
    <dbReference type="NCBI Taxonomy" id="1144522"/>
    <lineage>
        <taxon>Eukaryota</taxon>
        <taxon>Metamonada</taxon>
        <taxon>Parabasalia</taxon>
        <taxon>Tritrichomonadida</taxon>
        <taxon>Tritrichomonadidae</taxon>
        <taxon>Tritrichomonas</taxon>
    </lineage>
</organism>
<evidence type="ECO:0000256" key="1">
    <source>
        <dbReference type="SAM" id="Coils"/>
    </source>
</evidence>
<feature type="coiled-coil region" evidence="1">
    <location>
        <begin position="432"/>
        <end position="501"/>
    </location>
</feature>
<evidence type="ECO:0000313" key="3">
    <source>
        <dbReference type="EMBL" id="OHT08979.1"/>
    </source>
</evidence>
<feature type="coiled-coil region" evidence="1">
    <location>
        <begin position="346"/>
        <end position="408"/>
    </location>
</feature>
<gene>
    <name evidence="3" type="ORF">TRFO_22319</name>
</gene>
<dbReference type="Gene3D" id="1.10.287.1490">
    <property type="match status" value="1"/>
</dbReference>
<comment type="caution">
    <text evidence="3">The sequence shown here is derived from an EMBL/GenBank/DDBJ whole genome shotgun (WGS) entry which is preliminary data.</text>
</comment>
<keyword evidence="4" id="KW-1185">Reference proteome</keyword>
<evidence type="ECO:0000313" key="4">
    <source>
        <dbReference type="Proteomes" id="UP000179807"/>
    </source>
</evidence>
<feature type="coiled-coil region" evidence="1">
    <location>
        <begin position="25"/>
        <end position="97"/>
    </location>
</feature>
<dbReference type="VEuPathDB" id="TrichDB:TRFO_22319"/>
<dbReference type="GeneID" id="94837201"/>
<dbReference type="RefSeq" id="XP_068362115.1">
    <property type="nucleotide sequence ID" value="XM_068502497.1"/>
</dbReference>
<dbReference type="OrthoDB" id="6108017at2759"/>
<protein>
    <submittedName>
        <fullName evidence="3">Uncharacterized protein</fullName>
    </submittedName>
</protein>
<dbReference type="EMBL" id="MLAK01000652">
    <property type="protein sequence ID" value="OHT08979.1"/>
    <property type="molecule type" value="Genomic_DNA"/>
</dbReference>
<feature type="coiled-coil region" evidence="1">
    <location>
        <begin position="124"/>
        <end position="158"/>
    </location>
</feature>
<feature type="region of interest" description="Disordered" evidence="2">
    <location>
        <begin position="1"/>
        <end position="23"/>
    </location>
</feature>
<keyword evidence="1" id="KW-0175">Coiled coil</keyword>
<feature type="compositionally biased region" description="Basic and acidic residues" evidence="2">
    <location>
        <begin position="1"/>
        <end position="13"/>
    </location>
</feature>
<dbReference type="AlphaFoldDB" id="A0A1J4KCN6"/>
<sequence length="1020" mass="119833">MEFSFESERDDSKISMPDDSDIETRLLAEHEGAKLKEEKEKLEKEINVIRAQFDQAISVTKKMETIHHKNQKLTKALRNLQSEFDETKQKLEISQHANEELAYKLKDERISSTHQRQRESSERAAELSNIKQNYDSQINELNEKIAVISNEKDQIELTTKMLTNKIDRVLHNSNQYFEMSFPDIDSLIDLLSRPPTQPLTQQQSNELNSKIIQSDKDRIIKLEKKYKSSRQKVKEMKKQCEKLADEIIRMKREKSETDKKNGIQIQNYENKINQINDEYSLKVTEIEELNKKLLEREDSLKNEVQKLKTEMNKMKKENLTSNLPQSPKPIEITVQRVTPPKDARSVEGYQEEIDALERSNKDLSQQLQIAVVKNEKLSETVKKLENRNSQLEIDCENYKNKFDALQTTHNETLLEVDTLRSSLHAKPDQNKIRDEKKLIRKLKNQTQRLEKAISEYKDQIHELSVENEHLKRVEDNYQTKLRSLRDDLEESQQQCQSVLVELSDTKHQLQEKPSITIDDIMPLHAWRYNEFDSSLSQSLEKVIINPLLQPPSKLNNIYKTINKYFTQIIKEKDSEYALLNNSMNTLKDQLNQFIVDLCIIIQIKASNVNDFIQNKGGDLIVQKITELCQQLENEKRQNAHYSSIIDHFAAEFGDASDLPNQFIMMRELMEKQALRLKKKGKATRELKGLLLSLKKSAAEEISLLKNDLSELNARNADLQKQFDEVLSQNSKFKRELQITKNALFDMKVRSDEKENSMKEEYEQKIENLNNNHKNTESELKDQISKLYLIKEKMQESIDHNDSSISRLKTVIKQDQKTIEEKEKMIKDIINEKDNEIETIINKTQLEKDQLIKSYEKAVDEIRNQCEAHRRDLEKVSMELSISDKKHEQARSSIIQLKREKLKLETEVKTIYEQMKRDKQIYEANTKTKVLTTEENFNQKLQESKSKWESEKRRIFSCIAEEFKSYYNPSESMDERTFRNFLSRIKKELDRLSESDSVIRRIVGAAPRQSTDDAVAQYLLQ</sequence>
<reference evidence="3" key="1">
    <citation type="submission" date="2016-10" db="EMBL/GenBank/DDBJ databases">
        <authorList>
            <person name="Benchimol M."/>
            <person name="Almeida L.G."/>
            <person name="Vasconcelos A.T."/>
            <person name="Perreira-Neves A."/>
            <person name="Rosa I.A."/>
            <person name="Tasca T."/>
            <person name="Bogo M.R."/>
            <person name="de Souza W."/>
        </authorList>
    </citation>
    <scope>NUCLEOTIDE SEQUENCE [LARGE SCALE GENOMIC DNA]</scope>
    <source>
        <strain evidence="3">K</strain>
    </source>
</reference>
<accession>A0A1J4KCN6</accession>
<feature type="coiled-coil region" evidence="1">
    <location>
        <begin position="212"/>
        <end position="317"/>
    </location>
</feature>
<evidence type="ECO:0000256" key="2">
    <source>
        <dbReference type="SAM" id="MobiDB-lite"/>
    </source>
</evidence>
<name>A0A1J4KCN6_9EUKA</name>
<dbReference type="Proteomes" id="UP000179807">
    <property type="component" value="Unassembled WGS sequence"/>
</dbReference>